<dbReference type="InterPro" id="IPR039197">
    <property type="entry name" value="Mrs1/Cce1"/>
</dbReference>
<protein>
    <recommendedName>
        <fullName evidence="2">Mitochondrial resolvase Ydc2 catalytic domain-containing protein</fullName>
    </recommendedName>
</protein>
<dbReference type="EMBL" id="KB446539">
    <property type="protein sequence ID" value="EME44705.1"/>
    <property type="molecule type" value="Genomic_DNA"/>
</dbReference>
<name>N1PQS3_DOTSN</name>
<dbReference type="InterPro" id="IPR015242">
    <property type="entry name" value="Ydc2_cat"/>
</dbReference>
<dbReference type="GO" id="GO:0000403">
    <property type="term" value="F:Y-form DNA binding"/>
    <property type="evidence" value="ECO:0007669"/>
    <property type="project" value="TreeGrafter"/>
</dbReference>
<dbReference type="GO" id="GO:0000402">
    <property type="term" value="F:crossed form four-way junction DNA binding"/>
    <property type="evidence" value="ECO:0007669"/>
    <property type="project" value="TreeGrafter"/>
</dbReference>
<evidence type="ECO:0000256" key="1">
    <source>
        <dbReference type="SAM" id="MobiDB-lite"/>
    </source>
</evidence>
<feature type="region of interest" description="Disordered" evidence="1">
    <location>
        <begin position="97"/>
        <end position="128"/>
    </location>
</feature>
<dbReference type="HOGENOM" id="CLU_042191_0_0_1"/>
<dbReference type="PANTHER" id="PTHR28072:SF1">
    <property type="entry name" value="CRUCIFORM CUTTING ENDONUCLEASE 1, MITOCHONDRIAL-RELATED"/>
    <property type="match status" value="1"/>
</dbReference>
<dbReference type="GO" id="GO:0070336">
    <property type="term" value="F:flap-structured DNA binding"/>
    <property type="evidence" value="ECO:0007669"/>
    <property type="project" value="TreeGrafter"/>
</dbReference>
<dbReference type="SUPFAM" id="SSF53098">
    <property type="entry name" value="Ribonuclease H-like"/>
    <property type="match status" value="1"/>
</dbReference>
<evidence type="ECO:0000313" key="3">
    <source>
        <dbReference type="EMBL" id="EME44705.1"/>
    </source>
</evidence>
<evidence type="ECO:0000259" key="2">
    <source>
        <dbReference type="Pfam" id="PF09159"/>
    </source>
</evidence>
<proteinExistence type="predicted"/>
<dbReference type="InterPro" id="IPR036397">
    <property type="entry name" value="RNaseH_sf"/>
</dbReference>
<dbReference type="InterPro" id="IPR012337">
    <property type="entry name" value="RNaseH-like_sf"/>
</dbReference>
<dbReference type="AlphaFoldDB" id="N1PQS3"/>
<feature type="domain" description="Mitochondrial resolvase Ydc2 catalytic" evidence="2">
    <location>
        <begin position="54"/>
        <end position="323"/>
    </location>
</feature>
<keyword evidence="4" id="KW-1185">Reference proteome</keyword>
<reference evidence="4" key="1">
    <citation type="journal article" date="2012" name="PLoS Genet.">
        <title>The genomes of the fungal plant pathogens Cladosporium fulvum and Dothistroma septosporum reveal adaptation to different hosts and lifestyles but also signatures of common ancestry.</title>
        <authorList>
            <person name="de Wit P.J.G.M."/>
            <person name="van der Burgt A."/>
            <person name="Oekmen B."/>
            <person name="Stergiopoulos I."/>
            <person name="Abd-Elsalam K.A."/>
            <person name="Aerts A.L."/>
            <person name="Bahkali A.H."/>
            <person name="Beenen H.G."/>
            <person name="Chettri P."/>
            <person name="Cox M.P."/>
            <person name="Datema E."/>
            <person name="de Vries R.P."/>
            <person name="Dhillon B."/>
            <person name="Ganley A.R."/>
            <person name="Griffiths S.A."/>
            <person name="Guo Y."/>
            <person name="Hamelin R.C."/>
            <person name="Henrissat B."/>
            <person name="Kabir M.S."/>
            <person name="Jashni M.K."/>
            <person name="Kema G."/>
            <person name="Klaubauf S."/>
            <person name="Lapidus A."/>
            <person name="Levasseur A."/>
            <person name="Lindquist E."/>
            <person name="Mehrabi R."/>
            <person name="Ohm R.A."/>
            <person name="Owen T.J."/>
            <person name="Salamov A."/>
            <person name="Schwelm A."/>
            <person name="Schijlen E."/>
            <person name="Sun H."/>
            <person name="van den Burg H.A."/>
            <person name="van Ham R.C.H.J."/>
            <person name="Zhang S."/>
            <person name="Goodwin S.B."/>
            <person name="Grigoriev I.V."/>
            <person name="Collemare J."/>
            <person name="Bradshaw R.E."/>
        </authorList>
    </citation>
    <scope>NUCLEOTIDE SEQUENCE [LARGE SCALE GENOMIC DNA]</scope>
    <source>
        <strain evidence="4">NZE10 / CBS 128990</strain>
    </source>
</reference>
<organism evidence="3 4">
    <name type="scientific">Dothistroma septosporum (strain NZE10 / CBS 128990)</name>
    <name type="common">Red band needle blight fungus</name>
    <name type="synonym">Mycosphaerella pini</name>
    <dbReference type="NCBI Taxonomy" id="675120"/>
    <lineage>
        <taxon>Eukaryota</taxon>
        <taxon>Fungi</taxon>
        <taxon>Dikarya</taxon>
        <taxon>Ascomycota</taxon>
        <taxon>Pezizomycotina</taxon>
        <taxon>Dothideomycetes</taxon>
        <taxon>Dothideomycetidae</taxon>
        <taxon>Mycosphaerellales</taxon>
        <taxon>Mycosphaerellaceae</taxon>
        <taxon>Dothistroma</taxon>
    </lineage>
</organism>
<evidence type="ECO:0000313" key="4">
    <source>
        <dbReference type="Proteomes" id="UP000016933"/>
    </source>
</evidence>
<dbReference type="Pfam" id="PF09159">
    <property type="entry name" value="Ydc2-catalyt"/>
    <property type="match status" value="1"/>
</dbReference>
<gene>
    <name evidence="3" type="ORF">DOTSEDRAFT_72234</name>
</gene>
<dbReference type="PANTHER" id="PTHR28072">
    <property type="entry name" value="CRUCIFORM CUTTING ENDONUCLEASE 1, MITOCHONDRIAL-RELATED"/>
    <property type="match status" value="1"/>
</dbReference>
<dbReference type="GO" id="GO:0005739">
    <property type="term" value="C:mitochondrion"/>
    <property type="evidence" value="ECO:0007669"/>
    <property type="project" value="TreeGrafter"/>
</dbReference>
<reference evidence="3 4" key="2">
    <citation type="journal article" date="2012" name="PLoS Pathog.">
        <title>Diverse lifestyles and strategies of plant pathogenesis encoded in the genomes of eighteen Dothideomycetes fungi.</title>
        <authorList>
            <person name="Ohm R.A."/>
            <person name="Feau N."/>
            <person name="Henrissat B."/>
            <person name="Schoch C.L."/>
            <person name="Horwitz B.A."/>
            <person name="Barry K.W."/>
            <person name="Condon B.J."/>
            <person name="Copeland A.C."/>
            <person name="Dhillon B."/>
            <person name="Glaser F."/>
            <person name="Hesse C.N."/>
            <person name="Kosti I."/>
            <person name="LaButti K."/>
            <person name="Lindquist E.A."/>
            <person name="Lucas S."/>
            <person name="Salamov A.A."/>
            <person name="Bradshaw R.E."/>
            <person name="Ciuffetti L."/>
            <person name="Hamelin R.C."/>
            <person name="Kema G.H.J."/>
            <person name="Lawrence C."/>
            <person name="Scott J.A."/>
            <person name="Spatafora J.W."/>
            <person name="Turgeon B.G."/>
            <person name="de Wit P.J.G.M."/>
            <person name="Zhong S."/>
            <person name="Goodwin S.B."/>
            <person name="Grigoriev I.V."/>
        </authorList>
    </citation>
    <scope>NUCLEOTIDE SEQUENCE [LARGE SCALE GENOMIC DNA]</scope>
    <source>
        <strain evidence="4">NZE10 / CBS 128990</strain>
    </source>
</reference>
<dbReference type="eggNOG" id="ENOG502S4DK">
    <property type="taxonomic scope" value="Eukaryota"/>
</dbReference>
<accession>N1PQS3</accession>
<dbReference type="CDD" id="cd16963">
    <property type="entry name" value="CCE1"/>
    <property type="match status" value="1"/>
</dbReference>
<dbReference type="OMA" id="GITWLEW"/>
<dbReference type="GO" id="GO:0004520">
    <property type="term" value="F:DNA endonuclease activity"/>
    <property type="evidence" value="ECO:0007669"/>
    <property type="project" value="TreeGrafter"/>
</dbReference>
<dbReference type="Proteomes" id="UP000016933">
    <property type="component" value="Unassembled WGS sequence"/>
</dbReference>
<sequence>MSALRVPALKSWQLKYWAYLTGLPTTGTKAELKALLTPALAQHKHEPPSVRLASLDMGIRNLAFCVVEPQSPGRKSDKIQIKVNAWKRMDLLESATAESAENDALGEPTNDRQSPKRTRSKASLPVPKDSFTPAALSKAAYRVTKDLLSYAPNTILIERQRFRSGGAAAIQEWTVRVNMLESMLWASLHTLQQEARGATFPSVHAISPARVAQFWSSTASLSLAPTSLFDENNSDVQAMTTHSMSDRKKIEKKDKVGIVRSWIGGTPDLDLQFDGDAAKIADAFRLSTRQSKDAKELAGGKLDDLADCLLQAVTWLKWRENRRVLDKMWQKAVDDMALGDLDRDESLDSARRPSPR</sequence>
<dbReference type="Gene3D" id="3.30.420.10">
    <property type="entry name" value="Ribonuclease H-like superfamily/Ribonuclease H"/>
    <property type="match status" value="1"/>
</dbReference>
<dbReference type="STRING" id="675120.N1PQS3"/>
<dbReference type="OrthoDB" id="5552842at2759"/>